<dbReference type="KEGG" id="drt:Dret_2107"/>
<feature type="transmembrane region" description="Helical" evidence="6">
    <location>
        <begin position="39"/>
        <end position="57"/>
    </location>
</feature>
<reference evidence="9" key="1">
    <citation type="submission" date="2009-09" db="EMBL/GenBank/DDBJ databases">
        <title>The complete chromosome of Desulfohalobium retbaense DSM 5692.</title>
        <authorList>
            <consortium name="US DOE Joint Genome Institute (JGI-PGF)"/>
            <person name="Lucas S."/>
            <person name="Copeland A."/>
            <person name="Lapidus A."/>
            <person name="Glavina del Rio T."/>
            <person name="Dalin E."/>
            <person name="Tice H."/>
            <person name="Bruce D."/>
            <person name="Goodwin L."/>
            <person name="Pitluck S."/>
            <person name="Kyrpides N."/>
            <person name="Mavromatis K."/>
            <person name="Ivanova N."/>
            <person name="Mikhailova N."/>
            <person name="Munk A.C."/>
            <person name="Brettin T."/>
            <person name="Detter J.C."/>
            <person name="Han C."/>
            <person name="Tapia R."/>
            <person name="Larimer F."/>
            <person name="Land M."/>
            <person name="Hauser L."/>
            <person name="Markowitz V."/>
            <person name="Cheng J.-F."/>
            <person name="Hugenholtz P."/>
            <person name="Woyke T."/>
            <person name="Wu D."/>
            <person name="Spring S."/>
            <person name="Klenk H.-P."/>
            <person name="Eisen J.A."/>
        </authorList>
    </citation>
    <scope>NUCLEOTIDE SEQUENCE [LARGE SCALE GENOMIC DNA]</scope>
    <source>
        <strain evidence="9">DSM 5692</strain>
    </source>
</reference>
<dbReference type="InterPro" id="IPR019264">
    <property type="entry name" value="DUF2179"/>
</dbReference>
<dbReference type="TCDB" id="2.A.115.1.5">
    <property type="family name" value="the novobiocin exporter (nbce) family"/>
</dbReference>
<feature type="transmembrane region" description="Helical" evidence="6">
    <location>
        <begin position="12"/>
        <end position="32"/>
    </location>
</feature>
<dbReference type="OrthoDB" id="5401948at2"/>
<feature type="transmembrane region" description="Helical" evidence="6">
    <location>
        <begin position="155"/>
        <end position="174"/>
    </location>
</feature>
<keyword evidence="3 6" id="KW-0812">Transmembrane</keyword>
<keyword evidence="4 6" id="KW-1133">Transmembrane helix</keyword>
<keyword evidence="2" id="KW-1003">Cell membrane</keyword>
<feature type="domain" description="DUF2179" evidence="7">
    <location>
        <begin position="227"/>
        <end position="280"/>
    </location>
</feature>
<sequence length="289" mass="31994">MRFPLSFRDLTYSVPWNLWLLTSGSILIAFGLKSIAIPQGFVSGGAGGVAMLLYYIFGGLEPGAWYLVINIPIFILGWLWVSKRFFLYTLYGTIIVGVFMDVITYTAPISDPILAMLASGAVIGAGTGITLRSLGSTGGTDIIAIILNQKLNVRIGNTYFTFNVFLFAASLAFLNLDIVLYSLAMVFILGLVTDHFLSLFNQRKLVLIVSDLTDAIANEISEKINKGSTFLYGRGSYTGRRKKVLLTVINNYQVKRLEEIVYGVDPYAFTIVENTWHVLGSDFAKRKVY</sequence>
<proteinExistence type="predicted"/>
<dbReference type="HOGENOM" id="CLU_063199_1_1_7"/>
<dbReference type="EMBL" id="CP001734">
    <property type="protein sequence ID" value="ACV69391.1"/>
    <property type="molecule type" value="Genomic_DNA"/>
</dbReference>
<feature type="transmembrane region" description="Helical" evidence="6">
    <location>
        <begin position="63"/>
        <end position="81"/>
    </location>
</feature>
<name>C8X4B7_DESRD</name>
<feature type="transmembrane region" description="Helical" evidence="6">
    <location>
        <begin position="88"/>
        <end position="107"/>
    </location>
</feature>
<dbReference type="InterPro" id="IPR051461">
    <property type="entry name" value="UPF0750_membrane"/>
</dbReference>
<evidence type="ECO:0000313" key="8">
    <source>
        <dbReference type="EMBL" id="ACV69391.1"/>
    </source>
</evidence>
<evidence type="ECO:0000256" key="5">
    <source>
        <dbReference type="ARBA" id="ARBA00023136"/>
    </source>
</evidence>
<protein>
    <recommendedName>
        <fullName evidence="7">DUF2179 domain-containing protein</fullName>
    </recommendedName>
</protein>
<accession>C8X4B7</accession>
<feature type="transmembrane region" description="Helical" evidence="6">
    <location>
        <begin position="113"/>
        <end position="134"/>
    </location>
</feature>
<dbReference type="PIRSF" id="PIRSF006483">
    <property type="entry name" value="Membrane_protein_YitT"/>
    <property type="match status" value="1"/>
</dbReference>
<dbReference type="PANTHER" id="PTHR33545">
    <property type="entry name" value="UPF0750 MEMBRANE PROTEIN YITT-RELATED"/>
    <property type="match status" value="1"/>
</dbReference>
<dbReference type="Proteomes" id="UP000001052">
    <property type="component" value="Chromosome"/>
</dbReference>
<evidence type="ECO:0000256" key="3">
    <source>
        <dbReference type="ARBA" id="ARBA00022692"/>
    </source>
</evidence>
<dbReference type="GO" id="GO:0005886">
    <property type="term" value="C:plasma membrane"/>
    <property type="evidence" value="ECO:0007669"/>
    <property type="project" value="UniProtKB-SubCell"/>
</dbReference>
<evidence type="ECO:0000256" key="1">
    <source>
        <dbReference type="ARBA" id="ARBA00004651"/>
    </source>
</evidence>
<comment type="subcellular location">
    <subcellularLocation>
        <location evidence="1">Cell membrane</location>
        <topology evidence="1">Multi-pass membrane protein</topology>
    </subcellularLocation>
</comment>
<dbReference type="Pfam" id="PF02588">
    <property type="entry name" value="YitT_membrane"/>
    <property type="match status" value="1"/>
</dbReference>
<dbReference type="CDD" id="cd16380">
    <property type="entry name" value="YitT_C"/>
    <property type="match status" value="1"/>
</dbReference>
<dbReference type="Pfam" id="PF10035">
    <property type="entry name" value="DUF2179"/>
    <property type="match status" value="1"/>
</dbReference>
<reference evidence="8 9" key="2">
    <citation type="journal article" date="2010" name="Stand. Genomic Sci.">
        <title>Complete genome sequence of Desulfohalobium retbaense type strain (HR(100)).</title>
        <authorList>
            <person name="Spring S."/>
            <person name="Nolan M."/>
            <person name="Lapidus A."/>
            <person name="Glavina Del Rio T."/>
            <person name="Copeland A."/>
            <person name="Tice H."/>
            <person name="Cheng J.F."/>
            <person name="Lucas S."/>
            <person name="Land M."/>
            <person name="Chen F."/>
            <person name="Bruce D."/>
            <person name="Goodwin L."/>
            <person name="Pitluck S."/>
            <person name="Ivanova N."/>
            <person name="Mavromatis K."/>
            <person name="Mikhailova N."/>
            <person name="Pati A."/>
            <person name="Chen A."/>
            <person name="Palaniappan K."/>
            <person name="Hauser L."/>
            <person name="Chang Y.J."/>
            <person name="Jeffries C.D."/>
            <person name="Munk C."/>
            <person name="Kiss H."/>
            <person name="Chain P."/>
            <person name="Han C."/>
            <person name="Brettin T."/>
            <person name="Detter J.C."/>
            <person name="Schuler E."/>
            <person name="Goker M."/>
            <person name="Rohde M."/>
            <person name="Bristow J."/>
            <person name="Eisen J.A."/>
            <person name="Markowitz V."/>
            <person name="Hugenholtz P."/>
            <person name="Kyrpides N.C."/>
            <person name="Klenk H.P."/>
        </authorList>
    </citation>
    <scope>NUCLEOTIDE SEQUENCE [LARGE SCALE GENOMIC DNA]</scope>
    <source>
        <strain evidence="8 9">DSM 5692</strain>
    </source>
</reference>
<dbReference type="Gene3D" id="3.30.70.120">
    <property type="match status" value="1"/>
</dbReference>
<evidence type="ECO:0000256" key="6">
    <source>
        <dbReference type="SAM" id="Phobius"/>
    </source>
</evidence>
<dbReference type="PANTHER" id="PTHR33545:SF5">
    <property type="entry name" value="UPF0750 MEMBRANE PROTEIN YITT"/>
    <property type="match status" value="1"/>
</dbReference>
<evidence type="ECO:0000313" key="9">
    <source>
        <dbReference type="Proteomes" id="UP000001052"/>
    </source>
</evidence>
<keyword evidence="9" id="KW-1185">Reference proteome</keyword>
<gene>
    <name evidence="8" type="ordered locus">Dret_2107</name>
</gene>
<keyword evidence="5 6" id="KW-0472">Membrane</keyword>
<evidence type="ECO:0000256" key="4">
    <source>
        <dbReference type="ARBA" id="ARBA00022989"/>
    </source>
</evidence>
<organism evidence="8 9">
    <name type="scientific">Desulfohalobium retbaense (strain ATCC 49708 / DSM 5692 / JCM 16813 / HR100)</name>
    <dbReference type="NCBI Taxonomy" id="485915"/>
    <lineage>
        <taxon>Bacteria</taxon>
        <taxon>Pseudomonadati</taxon>
        <taxon>Thermodesulfobacteriota</taxon>
        <taxon>Desulfovibrionia</taxon>
        <taxon>Desulfovibrionales</taxon>
        <taxon>Desulfohalobiaceae</taxon>
        <taxon>Desulfohalobium</taxon>
    </lineage>
</organism>
<dbReference type="InterPro" id="IPR015867">
    <property type="entry name" value="N-reg_PII/ATP_PRibTrfase_C"/>
</dbReference>
<feature type="transmembrane region" description="Helical" evidence="6">
    <location>
        <begin position="180"/>
        <end position="200"/>
    </location>
</feature>
<dbReference type="AlphaFoldDB" id="C8X4B7"/>
<evidence type="ECO:0000256" key="2">
    <source>
        <dbReference type="ARBA" id="ARBA00022475"/>
    </source>
</evidence>
<evidence type="ECO:0000259" key="7">
    <source>
        <dbReference type="Pfam" id="PF10035"/>
    </source>
</evidence>
<dbReference type="eggNOG" id="COG1284">
    <property type="taxonomic scope" value="Bacteria"/>
</dbReference>
<dbReference type="RefSeq" id="WP_015752532.1">
    <property type="nucleotide sequence ID" value="NC_013223.1"/>
</dbReference>
<dbReference type="STRING" id="485915.Dret_2107"/>
<dbReference type="InterPro" id="IPR003740">
    <property type="entry name" value="YitT"/>
</dbReference>